<feature type="domain" description="Nitrite/Sulfite reductase ferredoxin-like" evidence="23">
    <location>
        <begin position="629"/>
        <end position="690"/>
    </location>
</feature>
<feature type="domain" description="BFD-like [2Fe-2S]-binding" evidence="24">
    <location>
        <begin position="484"/>
        <end position="530"/>
    </location>
</feature>
<dbReference type="AlphaFoldDB" id="A0A3N4YSD9"/>
<dbReference type="InterPro" id="IPR045854">
    <property type="entry name" value="NO2/SO3_Rdtase_4Fe4S_sf"/>
</dbReference>
<evidence type="ECO:0000259" key="24">
    <source>
        <dbReference type="Pfam" id="PF04324"/>
    </source>
</evidence>
<organism evidence="27 28">
    <name type="scientific">Myceligenerans xiligouense</name>
    <dbReference type="NCBI Taxonomy" id="253184"/>
    <lineage>
        <taxon>Bacteria</taxon>
        <taxon>Bacillati</taxon>
        <taxon>Actinomycetota</taxon>
        <taxon>Actinomycetes</taxon>
        <taxon>Micrococcales</taxon>
        <taxon>Promicromonosporaceae</taxon>
        <taxon>Myceligenerans</taxon>
    </lineage>
</organism>
<dbReference type="PROSITE" id="PS00365">
    <property type="entry name" value="NIR_SIR"/>
    <property type="match status" value="1"/>
</dbReference>
<accession>A0A3N4YSD9</accession>
<comment type="cofactor">
    <cofactor evidence="3">
        <name>FAD</name>
        <dbReference type="ChEBI" id="CHEBI:57692"/>
    </cofactor>
</comment>
<evidence type="ECO:0000256" key="19">
    <source>
        <dbReference type="ARBA" id="ARBA00034078"/>
    </source>
</evidence>
<dbReference type="SUPFAM" id="SSF55124">
    <property type="entry name" value="Nitrite/Sulfite reductase N-terminal domain-like"/>
    <property type="match status" value="1"/>
</dbReference>
<dbReference type="GO" id="GO:0051537">
    <property type="term" value="F:2 iron, 2 sulfur cluster binding"/>
    <property type="evidence" value="ECO:0007669"/>
    <property type="project" value="UniProtKB-KW"/>
</dbReference>
<feature type="region of interest" description="Disordered" evidence="21">
    <location>
        <begin position="895"/>
        <end position="930"/>
    </location>
</feature>
<keyword evidence="8" id="KW-0004">4Fe-4S</keyword>
<dbReference type="NCBIfam" id="TIGR02374">
    <property type="entry name" value="nitri_red_nirB"/>
    <property type="match status" value="1"/>
</dbReference>
<feature type="compositionally biased region" description="Basic and acidic residues" evidence="21">
    <location>
        <begin position="48"/>
        <end position="57"/>
    </location>
</feature>
<evidence type="ECO:0000256" key="18">
    <source>
        <dbReference type="ARBA" id="ARBA00023063"/>
    </source>
</evidence>
<dbReference type="InterPro" id="IPR052034">
    <property type="entry name" value="NasD-like"/>
</dbReference>
<dbReference type="InterPro" id="IPR007419">
    <property type="entry name" value="BFD-like_2Fe2S-bd_dom"/>
</dbReference>
<comment type="pathway">
    <text evidence="5">Nitrogen metabolism; nitrate reduction (assimilation).</text>
</comment>
<dbReference type="Pfam" id="PF03460">
    <property type="entry name" value="NIR_SIR_ferr"/>
    <property type="match status" value="1"/>
</dbReference>
<keyword evidence="28" id="KW-1185">Reference proteome</keyword>
<comment type="cofactor">
    <cofactor evidence="1">
        <name>siroheme</name>
        <dbReference type="ChEBI" id="CHEBI:60052"/>
    </cofactor>
</comment>
<comment type="caution">
    <text evidence="27">The sequence shown here is derived from an EMBL/GenBank/DDBJ whole genome shotgun (WGS) entry which is preliminary data.</text>
</comment>
<evidence type="ECO:0000256" key="3">
    <source>
        <dbReference type="ARBA" id="ARBA00001974"/>
    </source>
</evidence>
<dbReference type="FunFam" id="3.30.413.10:FF:000007">
    <property type="entry name" value="Nitrite reductase [NAD(P)H] large subunit"/>
    <property type="match status" value="1"/>
</dbReference>
<dbReference type="InterPro" id="IPR041575">
    <property type="entry name" value="Rubredoxin_C"/>
</dbReference>
<protein>
    <recommendedName>
        <fullName evidence="7">assimilatory sulfite reductase (ferredoxin)</fullName>
        <ecNumber evidence="7">1.8.7.1</ecNumber>
    </recommendedName>
</protein>
<evidence type="ECO:0000256" key="16">
    <source>
        <dbReference type="ARBA" id="ARBA00023004"/>
    </source>
</evidence>
<evidence type="ECO:0000256" key="1">
    <source>
        <dbReference type="ARBA" id="ARBA00001929"/>
    </source>
</evidence>
<evidence type="ECO:0000259" key="26">
    <source>
        <dbReference type="Pfam" id="PF18267"/>
    </source>
</evidence>
<dbReference type="InterPro" id="IPR006067">
    <property type="entry name" value="NO2/SO3_Rdtase_4Fe4S_dom"/>
</dbReference>
<evidence type="ECO:0000259" key="22">
    <source>
        <dbReference type="Pfam" id="PF01077"/>
    </source>
</evidence>
<comment type="similarity">
    <text evidence="6">Belongs to the nitrite and sulfite reductase 4Fe-4S domain family.</text>
</comment>
<evidence type="ECO:0000256" key="14">
    <source>
        <dbReference type="ARBA" id="ARBA00022827"/>
    </source>
</evidence>
<evidence type="ECO:0000256" key="4">
    <source>
        <dbReference type="ARBA" id="ARBA00003247"/>
    </source>
</evidence>
<keyword evidence="9" id="KW-0349">Heme</keyword>
<comment type="function">
    <text evidence="4">Catalyzes the reduction of sulfite to sulfide, a step in the biosynthesis of sulfur-containing amino acids and cofactors.</text>
</comment>
<dbReference type="Pfam" id="PF18267">
    <property type="entry name" value="Rubredoxin_C"/>
    <property type="match status" value="1"/>
</dbReference>
<dbReference type="Gene3D" id="3.30.390.30">
    <property type="match status" value="1"/>
</dbReference>
<dbReference type="InterPro" id="IPR023753">
    <property type="entry name" value="FAD/NAD-binding_dom"/>
</dbReference>
<comment type="catalytic activity">
    <reaction evidence="20">
        <text>hydrogen sulfide + 6 oxidized [2Fe-2S]-[ferredoxin] + 3 H2O = sulfite + 6 reduced [2Fe-2S]-[ferredoxin] + 7 H(+)</text>
        <dbReference type="Rhea" id="RHEA:23132"/>
        <dbReference type="Rhea" id="RHEA-COMP:10000"/>
        <dbReference type="Rhea" id="RHEA-COMP:10001"/>
        <dbReference type="ChEBI" id="CHEBI:15377"/>
        <dbReference type="ChEBI" id="CHEBI:15378"/>
        <dbReference type="ChEBI" id="CHEBI:17359"/>
        <dbReference type="ChEBI" id="CHEBI:29919"/>
        <dbReference type="ChEBI" id="CHEBI:33737"/>
        <dbReference type="ChEBI" id="CHEBI:33738"/>
        <dbReference type="EC" id="1.8.7.1"/>
    </reaction>
</comment>
<dbReference type="InterPro" id="IPR036136">
    <property type="entry name" value="Nit/Sulf_reduc_fer-like_dom_sf"/>
</dbReference>
<dbReference type="PRINTS" id="PR00368">
    <property type="entry name" value="FADPNR"/>
</dbReference>
<keyword evidence="14" id="KW-0274">FAD</keyword>
<comment type="cofactor">
    <cofactor evidence="19">
        <name>[2Fe-2S] cluster</name>
        <dbReference type="ChEBI" id="CHEBI:190135"/>
    </cofactor>
</comment>
<keyword evidence="18" id="KW-0534">Nitrate assimilation</keyword>
<keyword evidence="15" id="KW-0560">Oxidoreductase</keyword>
<dbReference type="Pfam" id="PF01077">
    <property type="entry name" value="NIR_SIR"/>
    <property type="match status" value="1"/>
</dbReference>
<dbReference type="InterPro" id="IPR036188">
    <property type="entry name" value="FAD/NAD-bd_sf"/>
</dbReference>
<dbReference type="InterPro" id="IPR005117">
    <property type="entry name" value="NiRdtase/SiRdtase_haem-b_fer"/>
</dbReference>
<evidence type="ECO:0000259" key="25">
    <source>
        <dbReference type="Pfam" id="PF07992"/>
    </source>
</evidence>
<evidence type="ECO:0000256" key="10">
    <source>
        <dbReference type="ARBA" id="ARBA00022630"/>
    </source>
</evidence>
<evidence type="ECO:0000313" key="27">
    <source>
        <dbReference type="EMBL" id="RPF23147.1"/>
    </source>
</evidence>
<dbReference type="InterPro" id="IPR041854">
    <property type="entry name" value="BFD-like_2Fe2S-bd_dom_sf"/>
</dbReference>
<evidence type="ECO:0000256" key="5">
    <source>
        <dbReference type="ARBA" id="ARBA00005096"/>
    </source>
</evidence>
<feature type="domain" description="NADH-rubredoxin oxidoreductase C-terminal" evidence="26">
    <location>
        <begin position="383"/>
        <end position="445"/>
    </location>
</feature>
<dbReference type="GO" id="GO:0051539">
    <property type="term" value="F:4 iron, 4 sulfur cluster binding"/>
    <property type="evidence" value="ECO:0007669"/>
    <property type="project" value="UniProtKB-KW"/>
</dbReference>
<dbReference type="CDD" id="cd19943">
    <property type="entry name" value="NirB_Fer2_BFD-like_1"/>
    <property type="match status" value="1"/>
</dbReference>
<evidence type="ECO:0000256" key="2">
    <source>
        <dbReference type="ARBA" id="ARBA00001966"/>
    </source>
</evidence>
<dbReference type="PRINTS" id="PR00397">
    <property type="entry name" value="SIROHAEM"/>
</dbReference>
<evidence type="ECO:0000256" key="8">
    <source>
        <dbReference type="ARBA" id="ARBA00022485"/>
    </source>
</evidence>
<keyword evidence="16" id="KW-0408">Iron</keyword>
<dbReference type="Gene3D" id="3.30.413.10">
    <property type="entry name" value="Sulfite Reductase Hemoprotein, domain 1"/>
    <property type="match status" value="1"/>
</dbReference>
<dbReference type="Pfam" id="PF04324">
    <property type="entry name" value="Fer2_BFD"/>
    <property type="match status" value="1"/>
</dbReference>
<keyword evidence="17" id="KW-0411">Iron-sulfur</keyword>
<dbReference type="EC" id="1.8.7.1" evidence="7"/>
<evidence type="ECO:0000256" key="13">
    <source>
        <dbReference type="ARBA" id="ARBA00022784"/>
    </source>
</evidence>
<keyword evidence="11" id="KW-0001">2Fe-2S</keyword>
<dbReference type="Gene3D" id="1.10.10.1100">
    <property type="entry name" value="BFD-like [2Fe-2S]-binding domain"/>
    <property type="match status" value="1"/>
</dbReference>
<evidence type="ECO:0000256" key="12">
    <source>
        <dbReference type="ARBA" id="ARBA00022723"/>
    </source>
</evidence>
<dbReference type="GO" id="GO:0046872">
    <property type="term" value="F:metal ion binding"/>
    <property type="evidence" value="ECO:0007669"/>
    <property type="project" value="UniProtKB-KW"/>
</dbReference>
<feature type="compositionally biased region" description="Basic and acidic residues" evidence="21">
    <location>
        <begin position="896"/>
        <end position="909"/>
    </location>
</feature>
<sequence length="930" mass="99193">MTNDSHAGSGPREEDVPAVQPPLHGAEKVPAYGQGMVNSSVPESAGDTQREAARGDDTRRVVVVGGGMVAQRFVEALRSRDTDGRYSVEVFAEEPRPPYDRVGLSRWFTEGPEALGLGEPELWDDPLVTLYRDRKITAIDRERKTVTDRLDRVHPYDHLVLATGSYPFVPPIPGADLPGVFVYRTIDDLAALRGWVERKREDNPSKPIRGAVVGGGLLGLEAAGALKALDAHATVIEFGTHLMGVQIDLGGGEALKRLINDKGIAVRTDTATKELKPHKRTGHVGRMEFADGGRLDTDIVVVATGVRPRDELAREAGLEMGERGGAAVDLSCATSDPDVSAIGEVACIEGRCIGLVAPGYTMAEIVVDRLLGGDATFPGADTATKLKLSGVDVASFGDAHGKSDGCVEVVWADQVAGIYKKLVLSDDARTLLGGVFVGDAGPYAMLRPMLGAQLPEGDPSAFILPEGGNGAALGGLELPDDAAVCSCNNVSAGEIRAAVTEHGCTDIPGVKACTKAATTCGACLPVVKKLTNAELEKAGIEVSNALCEHFELTRAQLFDAVRVADLHTFSEIIGRFGRAPEDAASPGRGCDICKPVVASILASQGNGHILAGEQAALQDTNDHMLANMQKDGTYSVVPRMPGGEVTPEGLIVVGEVARDFGLYTKITGGQRVDMFGARVEQLPDIWRRLVDAGFESGHAYGKSLRTVKSCVGSTWCRYGVQDSVGMAVELELRYRGLRAPHKLKMGVSGCARECAEAQSKDVGVIATDKGWNLYVAGNGGQRPAHAKLLAEDLTREELLTTVDRFLMYYIRTGDRLQRTAPWMDEVEGGLDGVRQVVMEDSLGICADLDAAMADHVANYEDEWKAVLDDPEKLRRFTSFVNAPKEADPNLAYVSERGQHRPATDDERAAADSGAEDAPVLISGPHLEVRS</sequence>
<keyword evidence="13" id="KW-0883">Thioether bond</keyword>
<proteinExistence type="inferred from homology"/>
<evidence type="ECO:0000256" key="17">
    <source>
        <dbReference type="ARBA" id="ARBA00023014"/>
    </source>
</evidence>
<dbReference type="Gene3D" id="3.50.50.60">
    <property type="entry name" value="FAD/NAD(P)-binding domain"/>
    <property type="match status" value="2"/>
</dbReference>
<evidence type="ECO:0000256" key="21">
    <source>
        <dbReference type="SAM" id="MobiDB-lite"/>
    </source>
</evidence>
<dbReference type="GO" id="GO:0098809">
    <property type="term" value="F:nitrite reductase activity"/>
    <property type="evidence" value="ECO:0007669"/>
    <property type="project" value="InterPro"/>
</dbReference>
<dbReference type="NCBIfam" id="NF011565">
    <property type="entry name" value="PRK14989.1"/>
    <property type="match status" value="1"/>
</dbReference>
<feature type="domain" description="Nitrite/sulphite reductase 4Fe-4S" evidence="22">
    <location>
        <begin position="701"/>
        <end position="840"/>
    </location>
</feature>
<evidence type="ECO:0000259" key="23">
    <source>
        <dbReference type="Pfam" id="PF03460"/>
    </source>
</evidence>
<reference evidence="27 28" key="1">
    <citation type="submission" date="2018-11" db="EMBL/GenBank/DDBJ databases">
        <title>Sequencing the genomes of 1000 actinobacteria strains.</title>
        <authorList>
            <person name="Klenk H.-P."/>
        </authorList>
    </citation>
    <scope>NUCLEOTIDE SEQUENCE [LARGE SCALE GENOMIC DNA]</scope>
    <source>
        <strain evidence="27 28">DSM 15700</strain>
    </source>
</reference>
<keyword evidence="10" id="KW-0285">Flavoprotein</keyword>
<evidence type="ECO:0000256" key="6">
    <source>
        <dbReference type="ARBA" id="ARBA00010429"/>
    </source>
</evidence>
<evidence type="ECO:0000256" key="11">
    <source>
        <dbReference type="ARBA" id="ARBA00022714"/>
    </source>
</evidence>
<dbReference type="PANTHER" id="PTHR43809">
    <property type="entry name" value="NITRITE REDUCTASE (NADH) LARGE SUBUNIT"/>
    <property type="match status" value="1"/>
</dbReference>
<dbReference type="InterPro" id="IPR016156">
    <property type="entry name" value="FAD/NAD-linked_Rdtase_dimer_sf"/>
</dbReference>
<dbReference type="GO" id="GO:0050661">
    <property type="term" value="F:NADP binding"/>
    <property type="evidence" value="ECO:0007669"/>
    <property type="project" value="InterPro"/>
</dbReference>
<dbReference type="InterPro" id="IPR012744">
    <property type="entry name" value="Nitri_red_NirB"/>
</dbReference>
<dbReference type="GO" id="GO:0050311">
    <property type="term" value="F:sulfite reductase (ferredoxin) activity"/>
    <property type="evidence" value="ECO:0007669"/>
    <property type="project" value="UniProtKB-EC"/>
</dbReference>
<dbReference type="EMBL" id="RKQZ01000001">
    <property type="protein sequence ID" value="RPF23147.1"/>
    <property type="molecule type" value="Genomic_DNA"/>
</dbReference>
<dbReference type="GO" id="GO:0050660">
    <property type="term" value="F:flavin adenine dinucleotide binding"/>
    <property type="evidence" value="ECO:0007669"/>
    <property type="project" value="InterPro"/>
</dbReference>
<comment type="cofactor">
    <cofactor evidence="2">
        <name>[4Fe-4S] cluster</name>
        <dbReference type="ChEBI" id="CHEBI:49883"/>
    </cofactor>
</comment>
<dbReference type="SUPFAM" id="SSF56014">
    <property type="entry name" value="Nitrite and sulphite reductase 4Fe-4S domain-like"/>
    <property type="match status" value="1"/>
</dbReference>
<name>A0A3N4YSD9_9MICO</name>
<keyword evidence="12" id="KW-0479">Metal-binding</keyword>
<dbReference type="InterPro" id="IPR006066">
    <property type="entry name" value="NO2/SO3_Rdtase_FeS/sirohaem_BS"/>
</dbReference>
<dbReference type="SUPFAM" id="SSF51905">
    <property type="entry name" value="FAD/NAD(P)-binding domain"/>
    <property type="match status" value="1"/>
</dbReference>
<feature type="region of interest" description="Disordered" evidence="21">
    <location>
        <begin position="1"/>
        <end position="57"/>
    </location>
</feature>
<evidence type="ECO:0000256" key="9">
    <source>
        <dbReference type="ARBA" id="ARBA00022617"/>
    </source>
</evidence>
<evidence type="ECO:0000256" key="7">
    <source>
        <dbReference type="ARBA" id="ARBA00012353"/>
    </source>
</evidence>
<gene>
    <name evidence="27" type="ORF">EDD34_3828</name>
</gene>
<dbReference type="GO" id="GO:0020037">
    <property type="term" value="F:heme binding"/>
    <property type="evidence" value="ECO:0007669"/>
    <property type="project" value="InterPro"/>
</dbReference>
<evidence type="ECO:0000256" key="20">
    <source>
        <dbReference type="ARBA" id="ARBA00049518"/>
    </source>
</evidence>
<dbReference type="Proteomes" id="UP000280501">
    <property type="component" value="Unassembled WGS sequence"/>
</dbReference>
<dbReference type="UniPathway" id="UPA00653"/>
<dbReference type="PANTHER" id="PTHR43809:SF1">
    <property type="entry name" value="NITRITE REDUCTASE (NADH) LARGE SUBUNIT"/>
    <property type="match status" value="1"/>
</dbReference>
<evidence type="ECO:0000313" key="28">
    <source>
        <dbReference type="Proteomes" id="UP000280501"/>
    </source>
</evidence>
<dbReference type="Pfam" id="PF07992">
    <property type="entry name" value="Pyr_redox_2"/>
    <property type="match status" value="1"/>
</dbReference>
<feature type="domain" description="FAD/NAD(P)-binding" evidence="25">
    <location>
        <begin position="60"/>
        <end position="346"/>
    </location>
</feature>
<dbReference type="CDD" id="cd19944">
    <property type="entry name" value="NirB_Fer2_BFD-like_2"/>
    <property type="match status" value="1"/>
</dbReference>
<evidence type="ECO:0000256" key="15">
    <source>
        <dbReference type="ARBA" id="ARBA00023002"/>
    </source>
</evidence>
<dbReference type="GO" id="GO:0042128">
    <property type="term" value="P:nitrate assimilation"/>
    <property type="evidence" value="ECO:0007669"/>
    <property type="project" value="UniProtKB-UniPathway"/>
</dbReference>